<dbReference type="AlphaFoldDB" id="A0A367VK14"/>
<dbReference type="EMBL" id="JPWB01000001">
    <property type="protein sequence ID" value="RCK25555.1"/>
    <property type="molecule type" value="Genomic_DNA"/>
</dbReference>
<evidence type="ECO:0000313" key="2">
    <source>
        <dbReference type="Proteomes" id="UP000253061"/>
    </source>
</evidence>
<reference evidence="1 2" key="1">
    <citation type="submission" date="2014-07" db="EMBL/GenBank/DDBJ databases">
        <title>Draft genome sequence of Thalassospira profundimaris R8-17.</title>
        <authorList>
            <person name="Lai Q."/>
            <person name="Shao Z."/>
        </authorList>
    </citation>
    <scope>NUCLEOTIDE SEQUENCE [LARGE SCALE GENOMIC DNA]</scope>
    <source>
        <strain evidence="1 2">R8-17</strain>
    </source>
</reference>
<comment type="caution">
    <text evidence="1">The sequence shown here is derived from an EMBL/GenBank/DDBJ whole genome shotgun (WGS) entry which is preliminary data.</text>
</comment>
<accession>A0A367VK14</accession>
<name>A0A367VK14_9PROT</name>
<dbReference type="Proteomes" id="UP000253061">
    <property type="component" value="Unassembled WGS sequence"/>
</dbReference>
<gene>
    <name evidence="1" type="ORF">TH6_02795</name>
</gene>
<proteinExistence type="predicted"/>
<organism evidence="1 2">
    <name type="scientific">Thalassospira profundimaris</name>
    <dbReference type="NCBI Taxonomy" id="502049"/>
    <lineage>
        <taxon>Bacteria</taxon>
        <taxon>Pseudomonadati</taxon>
        <taxon>Pseudomonadota</taxon>
        <taxon>Alphaproteobacteria</taxon>
        <taxon>Rhodospirillales</taxon>
        <taxon>Thalassospiraceae</taxon>
        <taxon>Thalassospira</taxon>
    </lineage>
</organism>
<evidence type="ECO:0000313" key="1">
    <source>
        <dbReference type="EMBL" id="RCK25555.1"/>
    </source>
</evidence>
<sequence length="100" mass="11543">MPARDFEDDLLEKCVAVARGEHERATNQIEANVFDVAGLILRSKLPVTAERLIAAAESYFVNCPDQRLKVVEVVRKQWIYELSRFRNRLTRLLNERGVSQ</sequence>
<protein>
    <submittedName>
        <fullName evidence="1">Uncharacterized protein</fullName>
    </submittedName>
</protein>